<gene>
    <name evidence="1" type="ORF">GMARGA_LOCUS38311</name>
</gene>
<reference evidence="1 2" key="1">
    <citation type="submission" date="2021-06" db="EMBL/GenBank/DDBJ databases">
        <authorList>
            <person name="Kallberg Y."/>
            <person name="Tangrot J."/>
            <person name="Rosling A."/>
        </authorList>
    </citation>
    <scope>NUCLEOTIDE SEQUENCE [LARGE SCALE GENOMIC DNA]</scope>
    <source>
        <strain evidence="1 2">120-4 pot B 10/14</strain>
    </source>
</reference>
<feature type="non-terminal residue" evidence="1">
    <location>
        <position position="1"/>
    </location>
</feature>
<comment type="caution">
    <text evidence="1">The sequence shown here is derived from an EMBL/GenBank/DDBJ whole genome shotgun (WGS) entry which is preliminary data.</text>
</comment>
<organism evidence="1 2">
    <name type="scientific">Gigaspora margarita</name>
    <dbReference type="NCBI Taxonomy" id="4874"/>
    <lineage>
        <taxon>Eukaryota</taxon>
        <taxon>Fungi</taxon>
        <taxon>Fungi incertae sedis</taxon>
        <taxon>Mucoromycota</taxon>
        <taxon>Glomeromycotina</taxon>
        <taxon>Glomeromycetes</taxon>
        <taxon>Diversisporales</taxon>
        <taxon>Gigasporaceae</taxon>
        <taxon>Gigaspora</taxon>
    </lineage>
</organism>
<keyword evidence="2" id="KW-1185">Reference proteome</keyword>
<name>A0ABN7X3X4_GIGMA</name>
<proteinExistence type="predicted"/>
<accession>A0ABN7X3X4</accession>
<evidence type="ECO:0000313" key="1">
    <source>
        <dbReference type="EMBL" id="CAG8846745.1"/>
    </source>
</evidence>
<evidence type="ECO:0000313" key="2">
    <source>
        <dbReference type="Proteomes" id="UP000789901"/>
    </source>
</evidence>
<dbReference type="EMBL" id="CAJVQB010084777">
    <property type="protein sequence ID" value="CAG8846745.1"/>
    <property type="molecule type" value="Genomic_DNA"/>
</dbReference>
<protein>
    <submittedName>
        <fullName evidence="1">9856_t:CDS:1</fullName>
    </submittedName>
</protein>
<sequence length="135" mass="16082">KIIKKVRQSYTFKEKANVVWYALHEDNIRATIKFDLDKTQVGHWVMKLKNKLDKVEHSKFRHLKGSGRKSFFSDEEIQLYRWISEMHSVALAVIYNSLKFEMLRIVSEMASKSNDLEKRQLASKFKASSMWLKHF</sequence>
<dbReference type="Proteomes" id="UP000789901">
    <property type="component" value="Unassembled WGS sequence"/>
</dbReference>